<feature type="compositionally biased region" description="Low complexity" evidence="1">
    <location>
        <begin position="149"/>
        <end position="161"/>
    </location>
</feature>
<comment type="caution">
    <text evidence="2">The sequence shown here is derived from an EMBL/GenBank/DDBJ whole genome shotgun (WGS) entry which is preliminary data.</text>
</comment>
<feature type="compositionally biased region" description="Basic and acidic residues" evidence="1">
    <location>
        <begin position="119"/>
        <end position="144"/>
    </location>
</feature>
<evidence type="ECO:0000313" key="2">
    <source>
        <dbReference type="EMBL" id="KAJ3172763.1"/>
    </source>
</evidence>
<feature type="compositionally biased region" description="Basic residues" evidence="1">
    <location>
        <begin position="1"/>
        <end position="10"/>
    </location>
</feature>
<keyword evidence="3" id="KW-1185">Reference proteome</keyword>
<reference evidence="2" key="1">
    <citation type="submission" date="2020-05" db="EMBL/GenBank/DDBJ databases">
        <title>Phylogenomic resolution of chytrid fungi.</title>
        <authorList>
            <person name="Stajich J.E."/>
            <person name="Amses K."/>
            <person name="Simmons R."/>
            <person name="Seto K."/>
            <person name="Myers J."/>
            <person name="Bonds A."/>
            <person name="Quandt C.A."/>
            <person name="Barry K."/>
            <person name="Liu P."/>
            <person name="Grigoriev I."/>
            <person name="Longcore J.E."/>
            <person name="James T.Y."/>
        </authorList>
    </citation>
    <scope>NUCLEOTIDE SEQUENCE</scope>
    <source>
        <strain evidence="2">JEL0379</strain>
    </source>
</reference>
<name>A0AAD5TIZ0_9FUNG</name>
<protein>
    <submittedName>
        <fullName evidence="2">Uncharacterized protein</fullName>
    </submittedName>
</protein>
<organism evidence="2 3">
    <name type="scientific">Geranomyces variabilis</name>
    <dbReference type="NCBI Taxonomy" id="109894"/>
    <lineage>
        <taxon>Eukaryota</taxon>
        <taxon>Fungi</taxon>
        <taxon>Fungi incertae sedis</taxon>
        <taxon>Chytridiomycota</taxon>
        <taxon>Chytridiomycota incertae sedis</taxon>
        <taxon>Chytridiomycetes</taxon>
        <taxon>Spizellomycetales</taxon>
        <taxon>Powellomycetaceae</taxon>
        <taxon>Geranomyces</taxon>
    </lineage>
</organism>
<feature type="compositionally biased region" description="Acidic residues" evidence="1">
    <location>
        <begin position="79"/>
        <end position="89"/>
    </location>
</feature>
<dbReference type="EMBL" id="JADGJQ010000077">
    <property type="protein sequence ID" value="KAJ3172763.1"/>
    <property type="molecule type" value="Genomic_DNA"/>
</dbReference>
<sequence>MGSGASKKRAPAAATDAAPDPAPAATEPSPAQVLGAKIDAGGQPSPTAAPPGRTVTSVSATAPVARATKPRPARPSREGEDEGDDESTGDADSARFPPLRGGRALAAAADLGVKARDVEEPRIEEHHPPKFDKEKFKRANKEMPVESMPAAAKTLAAAPPAVEKKATRFLDEDDEDFMAAILRDTEFVAQERSIF</sequence>
<gene>
    <name evidence="2" type="ORF">HDU87_007851</name>
</gene>
<evidence type="ECO:0000313" key="3">
    <source>
        <dbReference type="Proteomes" id="UP001212152"/>
    </source>
</evidence>
<accession>A0AAD5TIZ0</accession>
<feature type="compositionally biased region" description="Low complexity" evidence="1">
    <location>
        <begin position="11"/>
        <end position="31"/>
    </location>
</feature>
<proteinExistence type="predicted"/>
<feature type="region of interest" description="Disordered" evidence="1">
    <location>
        <begin position="119"/>
        <end position="161"/>
    </location>
</feature>
<evidence type="ECO:0000256" key="1">
    <source>
        <dbReference type="SAM" id="MobiDB-lite"/>
    </source>
</evidence>
<dbReference type="Proteomes" id="UP001212152">
    <property type="component" value="Unassembled WGS sequence"/>
</dbReference>
<feature type="region of interest" description="Disordered" evidence="1">
    <location>
        <begin position="1"/>
        <end position="103"/>
    </location>
</feature>
<dbReference type="AlphaFoldDB" id="A0AAD5TIZ0"/>